<feature type="region of interest" description="Disordered" evidence="1">
    <location>
        <begin position="311"/>
        <end position="338"/>
    </location>
</feature>
<sequence length="361" mass="40362">MNLEDIDRYLATNGLALAQYIYARGAGFGLGVSETLLYRAIGESYYGPCKHKAVRAATMRFAEDFPIARLVVIHKAAVQLRRQAPISRWDLRLELAEMTHLSIADLEKYAKARVRELNATGSNPPPRSLVIGRETDATGRRTAVLKLPEAEMSRFERTLRSMTRNRGNTPEDIAMGNACWALFTRGGKLTDGVLEPTVIVTTDDLESCGEHELQATDGTRVNAREYLNERLTEYGWVLLYDKNAEPVNLWRTQRLANDTQRRIIAVDQVRCAWPGCDRYAMYGTAHHVEAWAEGGQTNQSNLMGLCGPHNAGNGRGRNGEMRRAPNGRPVWHPPDNAREWAIEQLSRPSGKTSDPCSRTSP</sequence>
<evidence type="ECO:0008006" key="4">
    <source>
        <dbReference type="Google" id="ProtNLM"/>
    </source>
</evidence>
<dbReference type="Proteomes" id="UP000515743">
    <property type="component" value="Chromosome"/>
</dbReference>
<dbReference type="EMBL" id="CP059404">
    <property type="protein sequence ID" value="QNE88979.1"/>
    <property type="molecule type" value="Genomic_DNA"/>
</dbReference>
<dbReference type="KEGG" id="cik:H0194_07795"/>
<dbReference type="CDD" id="cd00085">
    <property type="entry name" value="HNHc"/>
    <property type="match status" value="1"/>
</dbReference>
<proteinExistence type="predicted"/>
<organism evidence="2 3">
    <name type="scientific">Corynebacterium incognita</name>
    <dbReference type="NCBI Taxonomy" id="2754725"/>
    <lineage>
        <taxon>Bacteria</taxon>
        <taxon>Bacillati</taxon>
        <taxon>Actinomycetota</taxon>
        <taxon>Actinomycetes</taxon>
        <taxon>Mycobacteriales</taxon>
        <taxon>Corynebacteriaceae</taxon>
        <taxon>Corynebacterium</taxon>
    </lineage>
</organism>
<dbReference type="AlphaFoldDB" id="A0A7G7CN13"/>
<dbReference type="RefSeq" id="WP_185175365.1">
    <property type="nucleotide sequence ID" value="NZ_CP059404.1"/>
</dbReference>
<evidence type="ECO:0000313" key="3">
    <source>
        <dbReference type="Proteomes" id="UP000515743"/>
    </source>
</evidence>
<evidence type="ECO:0000256" key="1">
    <source>
        <dbReference type="SAM" id="MobiDB-lite"/>
    </source>
</evidence>
<evidence type="ECO:0000313" key="2">
    <source>
        <dbReference type="EMBL" id="QNE88979.1"/>
    </source>
</evidence>
<keyword evidence="3" id="KW-1185">Reference proteome</keyword>
<dbReference type="Gene3D" id="1.10.30.50">
    <property type="match status" value="1"/>
</dbReference>
<accession>A0A7G7CN13</accession>
<gene>
    <name evidence="2" type="ORF">H0194_07795</name>
</gene>
<protein>
    <recommendedName>
        <fullName evidence="4">HNH nuclease domain-containing protein</fullName>
    </recommendedName>
</protein>
<name>A0A7G7CN13_9CORY</name>
<dbReference type="InterPro" id="IPR003615">
    <property type="entry name" value="HNH_nuc"/>
</dbReference>
<reference evidence="2 3" key="1">
    <citation type="submission" date="2020-07" db="EMBL/GenBank/DDBJ databases">
        <title>Complete genome and description of Corynebacterium incognita strain Marseille-Q3630 sp. nov.</title>
        <authorList>
            <person name="Boxberger M."/>
        </authorList>
    </citation>
    <scope>NUCLEOTIDE SEQUENCE [LARGE SCALE GENOMIC DNA]</scope>
    <source>
        <strain evidence="2 3">Marseille-Q3630</strain>
    </source>
</reference>